<evidence type="ECO:0000256" key="5">
    <source>
        <dbReference type="ARBA" id="ARBA00049406"/>
    </source>
</evidence>
<dbReference type="SUPFAM" id="SSF53686">
    <property type="entry name" value="Tryptophan synthase beta subunit-like PLP-dependent enzymes"/>
    <property type="match status" value="1"/>
</dbReference>
<dbReference type="NCBIfam" id="NF005600">
    <property type="entry name" value="PRK07334.1"/>
    <property type="match status" value="1"/>
</dbReference>
<comment type="caution">
    <text evidence="7">The sequence shown here is derived from an EMBL/GenBank/DDBJ whole genome shotgun (WGS) entry which is preliminary data.</text>
</comment>
<proteinExistence type="inferred from homology"/>
<dbReference type="InterPro" id="IPR045865">
    <property type="entry name" value="ACT-like_dom_sf"/>
</dbReference>
<evidence type="ECO:0000313" key="8">
    <source>
        <dbReference type="Proteomes" id="UP000321638"/>
    </source>
</evidence>
<dbReference type="InterPro" id="IPR002912">
    <property type="entry name" value="ACT_dom"/>
</dbReference>
<dbReference type="PANTHER" id="PTHR48078:SF6">
    <property type="entry name" value="L-THREONINE DEHYDRATASE CATABOLIC TDCB"/>
    <property type="match status" value="1"/>
</dbReference>
<dbReference type="FunFam" id="3.40.50.1100:FF:000005">
    <property type="entry name" value="Threonine dehydratase catabolic"/>
    <property type="match status" value="1"/>
</dbReference>
<comment type="cofactor">
    <cofactor evidence="1">
        <name>pyridoxal 5'-phosphate</name>
        <dbReference type="ChEBI" id="CHEBI:597326"/>
    </cofactor>
</comment>
<keyword evidence="3" id="KW-0663">Pyridoxal phosphate</keyword>
<comment type="catalytic activity">
    <reaction evidence="5">
        <text>L-serine = pyruvate + NH4(+)</text>
        <dbReference type="Rhea" id="RHEA:19169"/>
        <dbReference type="ChEBI" id="CHEBI:15361"/>
        <dbReference type="ChEBI" id="CHEBI:28938"/>
        <dbReference type="ChEBI" id="CHEBI:33384"/>
        <dbReference type="EC" id="4.3.1.17"/>
    </reaction>
</comment>
<feature type="domain" description="ACT" evidence="6">
    <location>
        <begin position="336"/>
        <end position="415"/>
    </location>
</feature>
<dbReference type="AlphaFoldDB" id="A0A5C8PI81"/>
<protein>
    <submittedName>
        <fullName evidence="7">Threonine ammonia-lyase</fullName>
        <ecNumber evidence="7">4.3.1.19</ecNumber>
    </submittedName>
</protein>
<dbReference type="NCBIfam" id="TIGR01127">
    <property type="entry name" value="ilvA_1Cterm"/>
    <property type="match status" value="1"/>
</dbReference>
<dbReference type="FunFam" id="3.40.50.1100:FF:000007">
    <property type="entry name" value="L-threonine dehydratase catabolic TdcB"/>
    <property type="match status" value="1"/>
</dbReference>
<sequence length="416" mass="43865">MNDTLITAAPPVVTLADVEAAATQLAGQVARTPTLLSRTLSNELGCAVWVKFENLQFTASFKERGALVKLGSLTRDERRRGVIAMSAGNHAQGVAYHAGRLGIPATIVMPSFTPYTKVRHTQAHGARVVLFGDTLAEAAEEARRMAQAAGLVFVHPYDDPAIIAGQGTVALEMLHDAPDIDTLVVPVGGGGLISGCAVAAKALKPDIRVVGVETAGYPALYQQLHGQPVVVGGDTIAEGIAVRDTGALPLALCRRLVDEVHLVDEEHLERAIVMFLEIEKTVAEGAGAAGLAAVLANREAFAGRTVGLVLCGGNIDTRLLASILMRGLVRDGRIVRLRIKINDRPGQLARVSRIIADIGANVLEVSHQRLFGGVAAKSATLEVIVETRDAAQVRDMIAALDSTGYKVKLLEGTTED</sequence>
<dbReference type="SUPFAM" id="SSF55021">
    <property type="entry name" value="ACT-like"/>
    <property type="match status" value="1"/>
</dbReference>
<dbReference type="Gene3D" id="3.40.50.1100">
    <property type="match status" value="2"/>
</dbReference>
<dbReference type="EMBL" id="VDUZ01000028">
    <property type="protein sequence ID" value="TXL73045.1"/>
    <property type="molecule type" value="Genomic_DNA"/>
</dbReference>
<dbReference type="InterPro" id="IPR044561">
    <property type="entry name" value="ACT_ThrD-II-like"/>
</dbReference>
<dbReference type="InterPro" id="IPR036052">
    <property type="entry name" value="TrpB-like_PALP_sf"/>
</dbReference>
<keyword evidence="4 7" id="KW-0456">Lyase</keyword>
<keyword evidence="8" id="KW-1185">Reference proteome</keyword>
<evidence type="ECO:0000259" key="6">
    <source>
        <dbReference type="PROSITE" id="PS51671"/>
    </source>
</evidence>
<accession>A0A5C8PI81</accession>
<dbReference type="OrthoDB" id="9811476at2"/>
<reference evidence="7 8" key="1">
    <citation type="submission" date="2019-06" db="EMBL/GenBank/DDBJ databases">
        <title>New taxonomy in bacterial strain CC-CFT640, isolated from vineyard.</title>
        <authorList>
            <person name="Lin S.-Y."/>
            <person name="Tsai C.-F."/>
            <person name="Young C.-C."/>
        </authorList>
    </citation>
    <scope>NUCLEOTIDE SEQUENCE [LARGE SCALE GENOMIC DNA]</scope>
    <source>
        <strain evidence="7 8">CC-CFT640</strain>
    </source>
</reference>
<dbReference type="PANTHER" id="PTHR48078">
    <property type="entry name" value="THREONINE DEHYDRATASE, MITOCHONDRIAL-RELATED"/>
    <property type="match status" value="1"/>
</dbReference>
<dbReference type="EC" id="4.3.1.19" evidence="7"/>
<dbReference type="InterPro" id="IPR001926">
    <property type="entry name" value="TrpB-like_PALP"/>
</dbReference>
<evidence type="ECO:0000256" key="4">
    <source>
        <dbReference type="ARBA" id="ARBA00023239"/>
    </source>
</evidence>
<evidence type="ECO:0000256" key="2">
    <source>
        <dbReference type="ARBA" id="ARBA00010869"/>
    </source>
</evidence>
<evidence type="ECO:0000256" key="1">
    <source>
        <dbReference type="ARBA" id="ARBA00001933"/>
    </source>
</evidence>
<dbReference type="GO" id="GO:0030170">
    <property type="term" value="F:pyridoxal phosphate binding"/>
    <property type="evidence" value="ECO:0007669"/>
    <property type="project" value="UniProtKB-ARBA"/>
</dbReference>
<dbReference type="InterPro" id="IPR050147">
    <property type="entry name" value="Ser/Thr_Dehydratase"/>
</dbReference>
<evidence type="ECO:0000256" key="3">
    <source>
        <dbReference type="ARBA" id="ARBA00022898"/>
    </source>
</evidence>
<dbReference type="Pfam" id="PF00291">
    <property type="entry name" value="PALP"/>
    <property type="match status" value="1"/>
</dbReference>
<dbReference type="GO" id="GO:0003941">
    <property type="term" value="F:L-serine ammonia-lyase activity"/>
    <property type="evidence" value="ECO:0007669"/>
    <property type="project" value="UniProtKB-EC"/>
</dbReference>
<dbReference type="GO" id="GO:0006565">
    <property type="term" value="P:L-serine catabolic process"/>
    <property type="evidence" value="ECO:0007669"/>
    <property type="project" value="TreeGrafter"/>
</dbReference>
<comment type="similarity">
    <text evidence="2">Belongs to the serine/threonine dehydratase family.</text>
</comment>
<dbReference type="PROSITE" id="PS51671">
    <property type="entry name" value="ACT"/>
    <property type="match status" value="1"/>
</dbReference>
<dbReference type="GO" id="GO:0009097">
    <property type="term" value="P:isoleucine biosynthetic process"/>
    <property type="evidence" value="ECO:0007669"/>
    <property type="project" value="TreeGrafter"/>
</dbReference>
<dbReference type="Gene3D" id="3.30.70.260">
    <property type="match status" value="1"/>
</dbReference>
<dbReference type="GO" id="GO:0004794">
    <property type="term" value="F:threonine deaminase activity"/>
    <property type="evidence" value="ECO:0007669"/>
    <property type="project" value="UniProtKB-EC"/>
</dbReference>
<evidence type="ECO:0000313" key="7">
    <source>
        <dbReference type="EMBL" id="TXL73045.1"/>
    </source>
</evidence>
<dbReference type="CDD" id="cd01562">
    <property type="entry name" value="Thr-dehyd"/>
    <property type="match status" value="1"/>
</dbReference>
<dbReference type="RefSeq" id="WP_147849301.1">
    <property type="nucleotide sequence ID" value="NZ_VDUZ01000028.1"/>
</dbReference>
<dbReference type="Pfam" id="PF13291">
    <property type="entry name" value="ACT_4"/>
    <property type="match status" value="1"/>
</dbReference>
<dbReference type="GO" id="GO:0006567">
    <property type="term" value="P:L-threonine catabolic process"/>
    <property type="evidence" value="ECO:0007669"/>
    <property type="project" value="InterPro"/>
</dbReference>
<organism evidence="7 8">
    <name type="scientific">Vineibacter terrae</name>
    <dbReference type="NCBI Taxonomy" id="2586908"/>
    <lineage>
        <taxon>Bacteria</taxon>
        <taxon>Pseudomonadati</taxon>
        <taxon>Pseudomonadota</taxon>
        <taxon>Alphaproteobacteria</taxon>
        <taxon>Hyphomicrobiales</taxon>
        <taxon>Vineibacter</taxon>
    </lineage>
</organism>
<dbReference type="InterPro" id="IPR005789">
    <property type="entry name" value="Thr_deHydtase_catblc"/>
</dbReference>
<dbReference type="CDD" id="cd04886">
    <property type="entry name" value="ACT_ThrD-II-like"/>
    <property type="match status" value="1"/>
</dbReference>
<name>A0A5C8PI81_9HYPH</name>
<gene>
    <name evidence="7" type="ORF">FHP25_22895</name>
</gene>
<dbReference type="Proteomes" id="UP000321638">
    <property type="component" value="Unassembled WGS sequence"/>
</dbReference>